<evidence type="ECO:0000313" key="3">
    <source>
        <dbReference type="EMBL" id="MFA4805129.1"/>
    </source>
</evidence>
<sequence>MSGGVISLFEEWSGKIERVGQIRGVLLDFPGEIMNAVVLANLATIATDDEAKAITVRPLGTTFLLEGEPVAEVVNRFGDKIEDTINRMLNERKREKELKERARKGDEEAKKKLEELRKQMLKPPLVAAIEPTTSTGSKISENEFLKEFKKALAYNTLQDLRTFAVGPNSKNGLVGPFGKNLLYAFYPVPTTQKLLLDVKKFMEELAKSLSKSMFWKVVLAKFGNNDKRVGESETLLEVLGEAMKIFIGAWLPHSDAWTADWELILVLPTEGVSLSNNFNYSIFRMQLPLYAKLIEIGTKLTLSRSKHDFLKLDKKLPKEISDKVRRHLNLYIATGDITHLAVAMMEKYYFYRELSKKKTKKTSQNSEKATKGERKAQTTLTAFLGRGNK</sequence>
<keyword evidence="4" id="KW-1185">Reference proteome</keyword>
<comment type="caution">
    <text evidence="3">The sequence shown here is derived from an EMBL/GenBank/DDBJ whole genome shotgun (WGS) entry which is preliminary data.</text>
</comment>
<dbReference type="EMBL" id="JARRIG010000007">
    <property type="protein sequence ID" value="MFA4805129.1"/>
    <property type="molecule type" value="Genomic_DNA"/>
</dbReference>
<feature type="coiled-coil region" evidence="1">
    <location>
        <begin position="81"/>
        <end position="119"/>
    </location>
</feature>
<proteinExistence type="predicted"/>
<keyword evidence="1" id="KW-0175">Coiled coil</keyword>
<evidence type="ECO:0000313" key="4">
    <source>
        <dbReference type="Proteomes" id="UP001571980"/>
    </source>
</evidence>
<dbReference type="Proteomes" id="UP001571980">
    <property type="component" value="Unassembled WGS sequence"/>
</dbReference>
<evidence type="ECO:0000256" key="2">
    <source>
        <dbReference type="SAM" id="MobiDB-lite"/>
    </source>
</evidence>
<name>A0ABV4T5M5_9EURY</name>
<feature type="region of interest" description="Disordered" evidence="2">
    <location>
        <begin position="360"/>
        <end position="389"/>
    </location>
</feature>
<protein>
    <submittedName>
        <fullName evidence="3">Uncharacterized protein</fullName>
    </submittedName>
</protein>
<evidence type="ECO:0000256" key="1">
    <source>
        <dbReference type="SAM" id="Coils"/>
    </source>
</evidence>
<reference evidence="3 4" key="1">
    <citation type="submission" date="2023-03" db="EMBL/GenBank/DDBJ databases">
        <title>Speciation in Pyrococcus: adaptation to high temperature as a mechanism.</title>
        <authorList>
            <person name="Gu J."/>
        </authorList>
    </citation>
    <scope>NUCLEOTIDE SEQUENCE [LARGE SCALE GENOMIC DNA]</scope>
    <source>
        <strain evidence="3 4">LMOA34</strain>
    </source>
</reference>
<organism evidence="3 4">
    <name type="scientific">Pyrococcus kukulkanii</name>
    <dbReference type="NCBI Taxonomy" id="1609559"/>
    <lineage>
        <taxon>Archaea</taxon>
        <taxon>Methanobacteriati</taxon>
        <taxon>Methanobacteriota</taxon>
        <taxon>Thermococci</taxon>
        <taxon>Thermococcales</taxon>
        <taxon>Thermococcaceae</taxon>
        <taxon>Pyrococcus</taxon>
    </lineage>
</organism>
<gene>
    <name evidence="3" type="ORF">P8X34_10375</name>
</gene>
<dbReference type="RefSeq" id="WP_372824485.1">
    <property type="nucleotide sequence ID" value="NZ_JARRIG010000007.1"/>
</dbReference>
<accession>A0ABV4T5M5</accession>